<evidence type="ECO:0000256" key="2">
    <source>
        <dbReference type="ARBA" id="ARBA00022723"/>
    </source>
</evidence>
<dbReference type="Gene3D" id="3.20.20.70">
    <property type="entry name" value="Aldolase class I"/>
    <property type="match status" value="1"/>
</dbReference>
<keyword evidence="4" id="KW-0411">Iron-sulfur</keyword>
<evidence type="ECO:0000313" key="6">
    <source>
        <dbReference type="EMBL" id="WAU03998.1"/>
    </source>
</evidence>
<keyword evidence="3" id="KW-0408">Iron</keyword>
<dbReference type="Pfam" id="PF04055">
    <property type="entry name" value="Radical_SAM"/>
    <property type="match status" value="1"/>
</dbReference>
<gene>
    <name evidence="6" type="ORF">STRNI_002214</name>
</gene>
<keyword evidence="1" id="KW-0949">S-adenosyl-L-methionine</keyword>
<evidence type="ECO:0000259" key="5">
    <source>
        <dbReference type="PROSITE" id="PS51918"/>
    </source>
</evidence>
<dbReference type="GeneID" id="301331394"/>
<sequence length="303" mass="33594">MLDQIAGISRVRMLYLQLLYRCNFSCKHCFHGELLKDAGQFSLDEASGILDHFREVYKLEAVTLLGGEPLLYPYIDDVCSHAKHLGLRVEICTNGHRGYHSALEAIAPQLDKLRISLDGLKPSHDAIRKRGSFDGAMEMIDLAVTLEIATGATMTVTEHNLNDVVPLARLLQDHGVTELKLHALRLVGNAAANPSLEVSDPARYRTLHQQISDAGLSISILYDSDLSQESAGERCSNLVADGWLDRIESDPRGGLTVSCKAVGRDVNAFRWDKARHEILYEPRANDEFATRIPDVIYESTKAS</sequence>
<dbReference type="SFLD" id="SFLDS00029">
    <property type="entry name" value="Radical_SAM"/>
    <property type="match status" value="1"/>
</dbReference>
<accession>A0ABY7IYT3</accession>
<dbReference type="RefSeq" id="WP_277411119.1">
    <property type="nucleotide sequence ID" value="NZ_CP114203.1"/>
</dbReference>
<dbReference type="SUPFAM" id="SSF102114">
    <property type="entry name" value="Radical SAM enzymes"/>
    <property type="match status" value="1"/>
</dbReference>
<keyword evidence="7" id="KW-1185">Reference proteome</keyword>
<dbReference type="SFLD" id="SFLDG01067">
    <property type="entry name" value="SPASM/twitch_domain_containing"/>
    <property type="match status" value="1"/>
</dbReference>
<protein>
    <submittedName>
        <fullName evidence="6">Radical SAM protein</fullName>
    </submittedName>
</protein>
<proteinExistence type="predicted"/>
<evidence type="ECO:0000256" key="4">
    <source>
        <dbReference type="ARBA" id="ARBA00023014"/>
    </source>
</evidence>
<organism evidence="6 7">
    <name type="scientific">Streptomyces nigrescens</name>
    <dbReference type="NCBI Taxonomy" id="1920"/>
    <lineage>
        <taxon>Bacteria</taxon>
        <taxon>Bacillati</taxon>
        <taxon>Actinomycetota</taxon>
        <taxon>Actinomycetes</taxon>
        <taxon>Kitasatosporales</taxon>
        <taxon>Streptomycetaceae</taxon>
        <taxon>Streptomyces</taxon>
    </lineage>
</organism>
<dbReference type="InterPro" id="IPR058240">
    <property type="entry name" value="rSAM_sf"/>
</dbReference>
<dbReference type="PANTHER" id="PTHR11228">
    <property type="entry name" value="RADICAL SAM DOMAIN PROTEIN"/>
    <property type="match status" value="1"/>
</dbReference>
<evidence type="ECO:0000256" key="3">
    <source>
        <dbReference type="ARBA" id="ARBA00023004"/>
    </source>
</evidence>
<dbReference type="InterPro" id="IPR013785">
    <property type="entry name" value="Aldolase_TIM"/>
</dbReference>
<feature type="domain" description="Radical SAM core" evidence="5">
    <location>
        <begin position="6"/>
        <end position="217"/>
    </location>
</feature>
<evidence type="ECO:0000256" key="1">
    <source>
        <dbReference type="ARBA" id="ARBA00022691"/>
    </source>
</evidence>
<dbReference type="InterPro" id="IPR007197">
    <property type="entry name" value="rSAM"/>
</dbReference>
<keyword evidence="2" id="KW-0479">Metal-binding</keyword>
<reference evidence="6 7" key="1">
    <citation type="submission" date="2022-12" db="EMBL/GenBank/DDBJ databases">
        <authorList>
            <person name="Ruckert C."/>
            <person name="Busche T."/>
            <person name="Kalinowski J."/>
            <person name="Wittmann C."/>
        </authorList>
    </citation>
    <scope>NUCLEOTIDE SEQUENCE [LARGE SCALE GENOMIC DNA]</scope>
    <source>
        <strain evidence="6 7">DSM 40276</strain>
    </source>
</reference>
<name>A0ABY7IYT3_STRNI</name>
<dbReference type="InterPro" id="IPR050377">
    <property type="entry name" value="Radical_SAM_PqqE_MftC-like"/>
</dbReference>
<dbReference type="PANTHER" id="PTHR11228:SF7">
    <property type="entry name" value="PQQA PEPTIDE CYCLASE"/>
    <property type="match status" value="1"/>
</dbReference>
<dbReference type="EMBL" id="CP114203">
    <property type="protein sequence ID" value="WAU03998.1"/>
    <property type="molecule type" value="Genomic_DNA"/>
</dbReference>
<evidence type="ECO:0000313" key="7">
    <source>
        <dbReference type="Proteomes" id="UP001210169"/>
    </source>
</evidence>
<dbReference type="PROSITE" id="PS51918">
    <property type="entry name" value="RADICAL_SAM"/>
    <property type="match status" value="1"/>
</dbReference>
<dbReference type="Proteomes" id="UP001210169">
    <property type="component" value="Chromosome"/>
</dbReference>
<dbReference type="CDD" id="cd01335">
    <property type="entry name" value="Radical_SAM"/>
    <property type="match status" value="1"/>
</dbReference>